<proteinExistence type="predicted"/>
<dbReference type="Proteomes" id="UP000502959">
    <property type="component" value="Segment"/>
</dbReference>
<evidence type="ECO:0000313" key="1">
    <source>
        <dbReference type="EMBL" id="QIS79339.1"/>
    </source>
</evidence>
<dbReference type="EMBL" id="MT230534">
    <property type="protein sequence ID" value="QIS79339.1"/>
    <property type="molecule type" value="Genomic_DNA"/>
</dbReference>
<reference evidence="1 2" key="1">
    <citation type="submission" date="2020-03" db="EMBL/GenBank/DDBJ databases">
        <title>Complete genome sequence of Pantoea agglomerans bacteriophage vB_PagM_SSEM1.</title>
        <authorList>
            <person name="Truncaite L."/>
            <person name="Alijosius L."/>
            <person name="Petrauskaite E."/>
            <person name="Simoliunas E."/>
        </authorList>
    </citation>
    <scope>NUCLEOTIDE SEQUENCE [LARGE SCALE GENOMIC DNA]</scope>
</reference>
<evidence type="ECO:0000313" key="2">
    <source>
        <dbReference type="Proteomes" id="UP000502959"/>
    </source>
</evidence>
<gene>
    <name evidence="1" type="ORF">SSEM1_gp37</name>
</gene>
<name>A0A6H0D9S1_9CAUD</name>
<protein>
    <submittedName>
        <fullName evidence="1">Uncharacterized protein</fullName>
    </submittedName>
</protein>
<keyword evidence="2" id="KW-1185">Reference proteome</keyword>
<organism evidence="1 2">
    <name type="scientific">Pantoea phage vB_PagM_SSEM1</name>
    <dbReference type="NCBI Taxonomy" id="2721760"/>
    <lineage>
        <taxon>Viruses</taxon>
        <taxon>Duplodnaviria</taxon>
        <taxon>Heunggongvirae</taxon>
        <taxon>Uroviricota</taxon>
        <taxon>Caudoviricetes</taxon>
        <taxon>Chaseviridae</taxon>
        <taxon>Cleopatravirinae</taxon>
        <taxon>Loessnervirus</taxon>
        <taxon>Loessnervirus SSEM1</taxon>
    </lineage>
</organism>
<accession>A0A6H0D9S1</accession>
<sequence length="109" mass="12278">MARKTLKQKLRAKVRMQREIIGFQHNRLVEDHQHAGMTINFETQVMQSVAMAHGVMASLILAKNTFDKDSEQYKSFEKVCQGRIAQCMATLVGMGLSGEEANNRIMAGH</sequence>